<dbReference type="VEuPathDB" id="FungiDB:PCH_Pc20g13200"/>
<evidence type="ECO:0000256" key="2">
    <source>
        <dbReference type="SAM" id="Phobius"/>
    </source>
</evidence>
<feature type="region of interest" description="Disordered" evidence="1">
    <location>
        <begin position="56"/>
        <end position="101"/>
    </location>
</feature>
<dbReference type="GeneID" id="8303860"/>
<protein>
    <submittedName>
        <fullName evidence="3">Uncharacterized protein</fullName>
    </submittedName>
</protein>
<keyword evidence="4" id="KW-1185">Reference proteome</keyword>
<organism evidence="3 4">
    <name type="scientific">Penicillium rubens (strain ATCC 28089 / DSM 1075 / NRRL 1951 / Wisconsin 54-1255)</name>
    <name type="common">Penicillium chrysogenum</name>
    <dbReference type="NCBI Taxonomy" id="500485"/>
    <lineage>
        <taxon>Eukaryota</taxon>
        <taxon>Fungi</taxon>
        <taxon>Dikarya</taxon>
        <taxon>Ascomycota</taxon>
        <taxon>Pezizomycotina</taxon>
        <taxon>Eurotiomycetes</taxon>
        <taxon>Eurotiomycetidae</taxon>
        <taxon>Eurotiales</taxon>
        <taxon>Aspergillaceae</taxon>
        <taxon>Penicillium</taxon>
        <taxon>Penicillium chrysogenum species complex</taxon>
    </lineage>
</organism>
<proteinExistence type="predicted"/>
<dbReference type="HOGENOM" id="CLU_2292596_0_0_1"/>
<name>B6HGQ7_PENRW</name>
<keyword evidence="2" id="KW-0472">Membrane</keyword>
<reference evidence="3 4" key="1">
    <citation type="journal article" date="2008" name="Nat. Biotechnol.">
        <title>Genome sequencing and analysis of the filamentous fungus Penicillium chrysogenum.</title>
        <authorList>
            <person name="van den Berg M.A."/>
            <person name="Albang R."/>
            <person name="Albermann K."/>
            <person name="Badger J.H."/>
            <person name="Daran J.-M."/>
            <person name="Driessen A.J.M."/>
            <person name="Garcia-Estrada C."/>
            <person name="Fedorova N.D."/>
            <person name="Harris D.M."/>
            <person name="Heijne W.H.M."/>
            <person name="Joardar V.S."/>
            <person name="Kiel J.A.K.W."/>
            <person name="Kovalchuk A."/>
            <person name="Martin J.F."/>
            <person name="Nierman W.C."/>
            <person name="Nijland J.G."/>
            <person name="Pronk J.T."/>
            <person name="Roubos J.A."/>
            <person name="van der Klei I.J."/>
            <person name="van Peij N.N.M.E."/>
            <person name="Veenhuis M."/>
            <person name="von Doehren H."/>
            <person name="Wagner C."/>
            <person name="Wortman J.R."/>
            <person name="Bovenberg R.A.L."/>
        </authorList>
    </citation>
    <scope>NUCLEOTIDE SEQUENCE [LARGE SCALE GENOMIC DNA]</scope>
    <source>
        <strain evidence="4">ATCC 28089 / DSM 1075 / NRRL 1951 / Wisconsin 54-1255</strain>
    </source>
</reference>
<evidence type="ECO:0000313" key="3">
    <source>
        <dbReference type="EMBL" id="CAP86649.1"/>
    </source>
</evidence>
<sequence length="101" mass="10763">MAHLEPAILSAIANTLTPFAIILGAIITPWLARSTSAGLHEPHRSAVRRFLLGPRSNQDTAGALSTACDSPSATIRVGSDHPPPSPVGDRRPVWPDLNHHH</sequence>
<dbReference type="Proteomes" id="UP000000724">
    <property type="component" value="Contig Pc00c20"/>
</dbReference>
<dbReference type="KEGG" id="pcs:N7525_009697"/>
<evidence type="ECO:0000256" key="1">
    <source>
        <dbReference type="SAM" id="MobiDB-lite"/>
    </source>
</evidence>
<gene>
    <name evidence="3" type="ORF">Pc20g13200</name>
    <name evidence="3" type="ORF">PCH_Pc20g13200</name>
</gene>
<keyword evidence="2" id="KW-1133">Transmembrane helix</keyword>
<keyword evidence="2" id="KW-0812">Transmembrane</keyword>
<accession>B6HGQ7</accession>
<dbReference type="EMBL" id="AM920435">
    <property type="protein sequence ID" value="CAP86649.1"/>
    <property type="molecule type" value="Genomic_DNA"/>
</dbReference>
<feature type="transmembrane region" description="Helical" evidence="2">
    <location>
        <begin position="6"/>
        <end position="32"/>
    </location>
</feature>
<evidence type="ECO:0000313" key="4">
    <source>
        <dbReference type="Proteomes" id="UP000000724"/>
    </source>
</evidence>
<dbReference type="AlphaFoldDB" id="B6HGQ7"/>